<dbReference type="HOGENOM" id="CLU_2120062_0_0_0"/>
<feature type="signal peptide" evidence="1">
    <location>
        <begin position="1"/>
        <end position="24"/>
    </location>
</feature>
<feature type="chain" id="PRO_5003094345" description="Fibronectin type-III domain-containing protein" evidence="1">
    <location>
        <begin position="25"/>
        <end position="114"/>
    </location>
</feature>
<gene>
    <name evidence="2" type="ordered locus">Trad_1578</name>
</gene>
<evidence type="ECO:0008006" key="4">
    <source>
        <dbReference type="Google" id="ProtNLM"/>
    </source>
</evidence>
<organism evidence="2 3">
    <name type="scientific">Truepera radiovictrix (strain DSM 17093 / CIP 108686 / LMG 22925 / RQ-24)</name>
    <dbReference type="NCBI Taxonomy" id="649638"/>
    <lineage>
        <taxon>Bacteria</taxon>
        <taxon>Thermotogati</taxon>
        <taxon>Deinococcota</taxon>
        <taxon>Deinococci</taxon>
        <taxon>Trueperales</taxon>
        <taxon>Trueperaceae</taxon>
        <taxon>Truepera</taxon>
    </lineage>
</organism>
<protein>
    <recommendedName>
        <fullName evidence="4">Fibronectin type-III domain-containing protein</fullName>
    </recommendedName>
</protein>
<keyword evidence="3" id="KW-1185">Reference proteome</keyword>
<dbReference type="STRING" id="649638.Trad_1578"/>
<evidence type="ECO:0000256" key="1">
    <source>
        <dbReference type="SAM" id="SignalP"/>
    </source>
</evidence>
<evidence type="ECO:0000313" key="3">
    <source>
        <dbReference type="Proteomes" id="UP000000379"/>
    </source>
</evidence>
<proteinExistence type="predicted"/>
<dbReference type="PROSITE" id="PS51257">
    <property type="entry name" value="PROKAR_LIPOPROTEIN"/>
    <property type="match status" value="1"/>
</dbReference>
<dbReference type="KEGG" id="tra:Trad_1578"/>
<evidence type="ECO:0000313" key="2">
    <source>
        <dbReference type="EMBL" id="ADI14697.1"/>
    </source>
</evidence>
<reference evidence="2 3" key="2">
    <citation type="journal article" date="2011" name="Stand. Genomic Sci.">
        <title>Complete genome sequence of Truepera radiovictrix type strain (RQ-24).</title>
        <authorList>
            <person name="Ivanova N."/>
            <person name="Rohde C."/>
            <person name="Munk C."/>
            <person name="Nolan M."/>
            <person name="Lucas S."/>
            <person name="Del Rio T.G."/>
            <person name="Tice H."/>
            <person name="Deshpande S."/>
            <person name="Cheng J.F."/>
            <person name="Tapia R."/>
            <person name="Han C."/>
            <person name="Goodwin L."/>
            <person name="Pitluck S."/>
            <person name="Liolios K."/>
            <person name="Mavromatis K."/>
            <person name="Mikhailova N."/>
            <person name="Pati A."/>
            <person name="Chen A."/>
            <person name="Palaniappan K."/>
            <person name="Land M."/>
            <person name="Hauser L."/>
            <person name="Chang Y.J."/>
            <person name="Jeffries C.D."/>
            <person name="Brambilla E."/>
            <person name="Rohde M."/>
            <person name="Goker M."/>
            <person name="Tindall B.J."/>
            <person name="Woyke T."/>
            <person name="Bristow J."/>
            <person name="Eisen J.A."/>
            <person name="Markowitz V."/>
            <person name="Hugenholtz P."/>
            <person name="Kyrpides N.C."/>
            <person name="Klenk H.P."/>
            <person name="Lapidus A."/>
        </authorList>
    </citation>
    <scope>NUCLEOTIDE SEQUENCE [LARGE SCALE GENOMIC DNA]</scope>
    <source>
        <strain evidence="3">DSM 17093 / CIP 108686 / LMG 22925 / RQ-24</strain>
    </source>
</reference>
<reference evidence="3" key="1">
    <citation type="submission" date="2010-05" db="EMBL/GenBank/DDBJ databases">
        <title>The complete genome of Truepera radiovictris DSM 17093.</title>
        <authorList>
            <consortium name="US DOE Joint Genome Institute (JGI-PGF)"/>
            <person name="Lucas S."/>
            <person name="Copeland A."/>
            <person name="Lapidus A."/>
            <person name="Glavina del Rio T."/>
            <person name="Dalin E."/>
            <person name="Tice H."/>
            <person name="Bruce D."/>
            <person name="Goodwin L."/>
            <person name="Pitluck S."/>
            <person name="Kyrpides N."/>
            <person name="Mavromatis K."/>
            <person name="Ovchinnikova G."/>
            <person name="Munk A.C."/>
            <person name="Detter J.C."/>
            <person name="Han C."/>
            <person name="Tapia R."/>
            <person name="Land M."/>
            <person name="Hauser L."/>
            <person name="Markowitz V."/>
            <person name="Cheng J.-F."/>
            <person name="Hugenholtz P."/>
            <person name="Woyke T."/>
            <person name="Wu D."/>
            <person name="Tindall B."/>
            <person name="Pomrenke H.G."/>
            <person name="Brambilla E."/>
            <person name="Klenk H.-P."/>
            <person name="Eisen J.A."/>
        </authorList>
    </citation>
    <scope>NUCLEOTIDE SEQUENCE [LARGE SCALE GENOMIC DNA]</scope>
    <source>
        <strain evidence="3">DSM 17093 / CIP 108686 / LMG 22925 / RQ-24</strain>
    </source>
</reference>
<dbReference type="AlphaFoldDB" id="D7CY58"/>
<dbReference type="Proteomes" id="UP000000379">
    <property type="component" value="Chromosome"/>
</dbReference>
<keyword evidence="1" id="KW-0732">Signal</keyword>
<dbReference type="RefSeq" id="WP_013178065.1">
    <property type="nucleotide sequence ID" value="NC_014221.1"/>
</dbReference>
<dbReference type="EMBL" id="CP002049">
    <property type="protein sequence ID" value="ADI14697.1"/>
    <property type="molecule type" value="Genomic_DNA"/>
</dbReference>
<sequence>MNAARPLYLATLAALLSACATVTAPRITTFEAFPRTISAPGQRVTLSWTLEAESATIVTLSAEPEGGEASTTEVSGQTLVTVTPTATTTYTLRAQSVGGSDSRTVTVTLVPETD</sequence>
<name>D7CY58_TRURR</name>
<accession>D7CY58</accession>